<dbReference type="Gene3D" id="1.20.1510.10">
    <property type="entry name" value="Cation efflux protein transmembrane domain"/>
    <property type="match status" value="1"/>
</dbReference>
<dbReference type="EMBL" id="JAJHUN010000001">
    <property type="protein sequence ID" value="KAJ4164723.1"/>
    <property type="molecule type" value="Genomic_DNA"/>
</dbReference>
<feature type="domain" description="Cation efflux protein transmembrane" evidence="10">
    <location>
        <begin position="317"/>
        <end position="436"/>
    </location>
</feature>
<feature type="transmembrane region" description="Helical" evidence="8">
    <location>
        <begin position="38"/>
        <end position="57"/>
    </location>
</feature>
<feature type="transmembrane region" description="Helical" evidence="8">
    <location>
        <begin position="418"/>
        <end position="446"/>
    </location>
</feature>
<keyword evidence="4 8" id="KW-0812">Transmembrane</keyword>
<reference evidence="11" key="1">
    <citation type="journal article" date="2023" name="Access Microbiol">
        <title>De-novo genome assembly for Akanthomyces muscarius, a biocontrol agent of insect agricultural pests.</title>
        <authorList>
            <person name="Erdos Z."/>
            <person name="Studholme D.J."/>
            <person name="Raymond B."/>
            <person name="Sharma M."/>
        </authorList>
    </citation>
    <scope>NUCLEOTIDE SEQUENCE</scope>
    <source>
        <strain evidence="11">Ve6</strain>
    </source>
</reference>
<protein>
    <recommendedName>
        <fullName evidence="8">Zinc transporter</fullName>
    </recommendedName>
</protein>
<feature type="compositionally biased region" description="Basic residues" evidence="9">
    <location>
        <begin position="198"/>
        <end position="213"/>
    </location>
</feature>
<comment type="caution">
    <text evidence="8">Lacks conserved residue(s) required for the propagation of feature annotation.</text>
</comment>
<feature type="transmembrane region" description="Helical" evidence="8">
    <location>
        <begin position="452"/>
        <end position="471"/>
    </location>
</feature>
<keyword evidence="12" id="KW-1185">Reference proteome</keyword>
<evidence type="ECO:0000256" key="7">
    <source>
        <dbReference type="ARBA" id="ARBA00023136"/>
    </source>
</evidence>
<evidence type="ECO:0000256" key="3">
    <source>
        <dbReference type="ARBA" id="ARBA00022448"/>
    </source>
</evidence>
<feature type="region of interest" description="Disordered" evidence="9">
    <location>
        <begin position="74"/>
        <end position="121"/>
    </location>
</feature>
<evidence type="ECO:0000256" key="1">
    <source>
        <dbReference type="ARBA" id="ARBA00004141"/>
    </source>
</evidence>
<feature type="compositionally biased region" description="Polar residues" evidence="9">
    <location>
        <begin position="95"/>
        <end position="109"/>
    </location>
</feature>
<accession>A0A9W8USZ0</accession>
<evidence type="ECO:0000259" key="10">
    <source>
        <dbReference type="Pfam" id="PF01545"/>
    </source>
</evidence>
<dbReference type="AlphaFoldDB" id="A0A9W8USZ0"/>
<keyword evidence="3 8" id="KW-0813">Transport</keyword>
<gene>
    <name evidence="11" type="ORF">LMH87_006385</name>
</gene>
<keyword evidence="7 8" id="KW-0472">Membrane</keyword>
<dbReference type="GO" id="GO:0005789">
    <property type="term" value="C:endoplasmic reticulum membrane"/>
    <property type="evidence" value="ECO:0007669"/>
    <property type="project" value="UniProtKB-SubCell"/>
</dbReference>
<dbReference type="GO" id="GO:0031410">
    <property type="term" value="C:cytoplasmic vesicle"/>
    <property type="evidence" value="ECO:0007669"/>
    <property type="project" value="TreeGrafter"/>
</dbReference>
<keyword evidence="6 8" id="KW-0406">Ion transport</keyword>
<evidence type="ECO:0000256" key="9">
    <source>
        <dbReference type="SAM" id="MobiDB-lite"/>
    </source>
</evidence>
<keyword evidence="5 8" id="KW-1133">Transmembrane helix</keyword>
<evidence type="ECO:0000256" key="2">
    <source>
        <dbReference type="ARBA" id="ARBA00008873"/>
    </source>
</evidence>
<evidence type="ECO:0000313" key="11">
    <source>
        <dbReference type="EMBL" id="KAJ4164723.1"/>
    </source>
</evidence>
<dbReference type="InterPro" id="IPR058533">
    <property type="entry name" value="Cation_efflux_TM"/>
</dbReference>
<evidence type="ECO:0000256" key="8">
    <source>
        <dbReference type="RuleBase" id="RU369017"/>
    </source>
</evidence>
<feature type="transmembrane region" description="Helical" evidence="8">
    <location>
        <begin position="348"/>
        <end position="367"/>
    </location>
</feature>
<comment type="subcellular location">
    <subcellularLocation>
        <location evidence="8">Endoplasmic reticulum membrane</location>
        <topology evidence="8">Multi-pass membrane protein</topology>
    </subcellularLocation>
    <subcellularLocation>
        <location evidence="1">Membrane</location>
        <topology evidence="1">Multi-pass membrane protein</topology>
    </subcellularLocation>
</comment>
<dbReference type="Pfam" id="PF01545">
    <property type="entry name" value="Cation_efflux"/>
    <property type="match status" value="1"/>
</dbReference>
<dbReference type="InterPro" id="IPR027469">
    <property type="entry name" value="Cation_efflux_TMD_sf"/>
</dbReference>
<comment type="function">
    <text evidence="8">Functions as a zinc transporter.</text>
</comment>
<dbReference type="RefSeq" id="XP_056059638.1">
    <property type="nucleotide sequence ID" value="XM_056204264.1"/>
</dbReference>
<proteinExistence type="inferred from homology"/>
<comment type="caution">
    <text evidence="11">The sequence shown here is derived from an EMBL/GenBank/DDBJ whole genome shotgun (WGS) entry which is preliminary data.</text>
</comment>
<dbReference type="Proteomes" id="UP001144673">
    <property type="component" value="Chromosome 1"/>
</dbReference>
<dbReference type="InterPro" id="IPR002524">
    <property type="entry name" value="Cation_efflux"/>
</dbReference>
<feature type="transmembrane region" description="Helical" evidence="8">
    <location>
        <begin position="317"/>
        <end position="336"/>
    </location>
</feature>
<dbReference type="GO" id="GO:0005385">
    <property type="term" value="F:zinc ion transmembrane transporter activity"/>
    <property type="evidence" value="ECO:0007669"/>
    <property type="project" value="UniProtKB-UniRule"/>
</dbReference>
<sequence length="585" mass="65062">MFKARQSSSGEVNAFFGARQVVNRIAARDESRGISTSIVYSLLLLLLILTIYEYSVVIPNIAKYFCRPTVESARLGSQDDHPSPQKYGISPRFAPTNNVEPVQSVQTHQRPAGHQPDPLSVATTKQGQLPVFYLCSVGVMAAPYTLPSSALPHAHQKHMHSHSHSHSSLSAWRAGSTENLVPSIEEHQDEALNDYKRHDHSHSHSHAHSHAHHGHSESHASNRSATLARDRPRPASLDVMDGWTMEKTTSGKSIIAHDGELASETPYSPPRQMHNTLHSLPHDSNAERSMFTAALLPHTAKFPIIHAIMTEKDSRRIFYFMILNFSFMAVQAFYGYVTDSLGLLSDSIHMFFDCVALLVGLLAAVMSKWPPSQRFPYGFGKIETLSGFANGILLMLLSLEIGFEAFERLWEGTKTKRLGELFIVSSLGLAINLVVIVSTVLTSFWGWAGWDPLASCFIAVLIFLSSQPLVLSSARRLLLSVPEDTEYNLRNVLGGILQQRGVVGYSVPKFWKDDRSWGDEGDKLVGVVHVTIGFGYAFDEVRDRVRQYLLKEGIDAVVQVEREGDNSCWCSRERGLTQPHTPKSL</sequence>
<feature type="region of interest" description="Disordered" evidence="9">
    <location>
        <begin position="197"/>
        <end position="237"/>
    </location>
</feature>
<evidence type="ECO:0000313" key="12">
    <source>
        <dbReference type="Proteomes" id="UP001144673"/>
    </source>
</evidence>
<dbReference type="GO" id="GO:1904257">
    <property type="term" value="P:zinc ion import into Golgi lumen"/>
    <property type="evidence" value="ECO:0007669"/>
    <property type="project" value="TreeGrafter"/>
</dbReference>
<dbReference type="PANTHER" id="PTHR45755">
    <property type="match status" value="1"/>
</dbReference>
<evidence type="ECO:0000256" key="5">
    <source>
        <dbReference type="ARBA" id="ARBA00022989"/>
    </source>
</evidence>
<dbReference type="GO" id="GO:0005794">
    <property type="term" value="C:Golgi apparatus"/>
    <property type="evidence" value="ECO:0007669"/>
    <property type="project" value="TreeGrafter"/>
</dbReference>
<organism evidence="11 12">
    <name type="scientific">Akanthomyces muscarius</name>
    <name type="common">Entomopathogenic fungus</name>
    <name type="synonym">Lecanicillium muscarium</name>
    <dbReference type="NCBI Taxonomy" id="2231603"/>
    <lineage>
        <taxon>Eukaryota</taxon>
        <taxon>Fungi</taxon>
        <taxon>Dikarya</taxon>
        <taxon>Ascomycota</taxon>
        <taxon>Pezizomycotina</taxon>
        <taxon>Sordariomycetes</taxon>
        <taxon>Hypocreomycetidae</taxon>
        <taxon>Hypocreales</taxon>
        <taxon>Cordycipitaceae</taxon>
        <taxon>Akanthomyces</taxon>
    </lineage>
</organism>
<evidence type="ECO:0000256" key="4">
    <source>
        <dbReference type="ARBA" id="ARBA00022692"/>
    </source>
</evidence>
<dbReference type="InterPro" id="IPR045316">
    <property type="entry name" value="Msc2-like"/>
</dbReference>
<feature type="region of interest" description="Disordered" evidence="9">
    <location>
        <begin position="155"/>
        <end position="174"/>
    </location>
</feature>
<dbReference type="GO" id="GO:0006882">
    <property type="term" value="P:intracellular zinc ion homeostasis"/>
    <property type="evidence" value="ECO:0007669"/>
    <property type="project" value="InterPro"/>
</dbReference>
<dbReference type="NCBIfam" id="TIGR01297">
    <property type="entry name" value="CDF"/>
    <property type="match status" value="1"/>
</dbReference>
<feature type="compositionally biased region" description="Basic residues" evidence="9">
    <location>
        <begin position="155"/>
        <end position="165"/>
    </location>
</feature>
<dbReference type="PANTHER" id="PTHR45755:SF4">
    <property type="entry name" value="ZINC TRANSPORTER 7"/>
    <property type="match status" value="1"/>
</dbReference>
<comment type="similarity">
    <text evidence="2 8">Belongs to the cation diffusion facilitator (CDF) transporter (TC 2.A.4) family. SLC30A subfamily.</text>
</comment>
<dbReference type="KEGG" id="amus:LMH87_006385"/>
<dbReference type="SUPFAM" id="SSF161111">
    <property type="entry name" value="Cation efflux protein transmembrane domain-like"/>
    <property type="match status" value="1"/>
</dbReference>
<dbReference type="GeneID" id="80893544"/>
<keyword evidence="8" id="KW-0256">Endoplasmic reticulum</keyword>
<name>A0A9W8USZ0_AKAMU</name>
<evidence type="ECO:0000256" key="6">
    <source>
        <dbReference type="ARBA" id="ARBA00023065"/>
    </source>
</evidence>